<sequence length="102" mass="11411">MTKSELIDRMATNQQQLAQRDVELAVKTLLEQMSESLAGGERIEIRGFGSFALHHRPPRIGRNPRTGEPVSLPGKYVPHFKPGKEMRERVDEKGRSAVSEGS</sequence>
<evidence type="ECO:0000313" key="13">
    <source>
        <dbReference type="Proteomes" id="UP000292298"/>
    </source>
</evidence>
<dbReference type="GO" id="GO:0003677">
    <property type="term" value="F:DNA binding"/>
    <property type="evidence" value="ECO:0007669"/>
    <property type="project" value="UniProtKB-UniRule"/>
</dbReference>
<dbReference type="InterPro" id="IPR020816">
    <property type="entry name" value="Histone-like_DNA-bd_CS"/>
</dbReference>
<accession>A0A4V2GJ36</accession>
<dbReference type="Gene3D" id="4.10.520.10">
    <property type="entry name" value="IHF-like DNA-binding proteins"/>
    <property type="match status" value="1"/>
</dbReference>
<evidence type="ECO:0000313" key="12">
    <source>
        <dbReference type="EMBL" id="RZU98815.1"/>
    </source>
</evidence>
<dbReference type="InterPro" id="IPR000119">
    <property type="entry name" value="Hist_DNA-bd"/>
</dbReference>
<dbReference type="GO" id="GO:0006310">
    <property type="term" value="P:DNA recombination"/>
    <property type="evidence" value="ECO:0007669"/>
    <property type="project" value="UniProtKB-UniRule"/>
</dbReference>
<evidence type="ECO:0000256" key="8">
    <source>
        <dbReference type="HAMAP-Rule" id="MF_00381"/>
    </source>
</evidence>
<evidence type="ECO:0000256" key="11">
    <source>
        <dbReference type="SAM" id="MobiDB-lite"/>
    </source>
</evidence>
<evidence type="ECO:0000256" key="9">
    <source>
        <dbReference type="RuleBase" id="RU003939"/>
    </source>
</evidence>
<dbReference type="GO" id="GO:0005694">
    <property type="term" value="C:chromosome"/>
    <property type="evidence" value="ECO:0007669"/>
    <property type="project" value="InterPro"/>
</dbReference>
<keyword evidence="13" id="KW-1185">Reference proteome</keyword>
<organism evidence="12 13">
    <name type="scientific">Spiribacter vilamensis</name>
    <dbReference type="NCBI Taxonomy" id="531306"/>
    <lineage>
        <taxon>Bacteria</taxon>
        <taxon>Pseudomonadati</taxon>
        <taxon>Pseudomonadota</taxon>
        <taxon>Gammaproteobacteria</taxon>
        <taxon>Chromatiales</taxon>
        <taxon>Ectothiorhodospiraceae</taxon>
        <taxon>Spiribacter</taxon>
    </lineage>
</organism>
<evidence type="ECO:0000256" key="2">
    <source>
        <dbReference type="ARBA" id="ARBA00018700"/>
    </source>
</evidence>
<dbReference type="EMBL" id="SHLI01000001">
    <property type="protein sequence ID" value="RZU98815.1"/>
    <property type="molecule type" value="Genomic_DNA"/>
</dbReference>
<keyword evidence="5 8" id="KW-0238">DNA-binding</keyword>
<dbReference type="GO" id="GO:0005829">
    <property type="term" value="C:cytosol"/>
    <property type="evidence" value="ECO:0007669"/>
    <property type="project" value="TreeGrafter"/>
</dbReference>
<dbReference type="PANTHER" id="PTHR33175:SF5">
    <property type="entry name" value="INTEGRATION HOST FACTOR SUBUNIT BETA"/>
    <property type="match status" value="1"/>
</dbReference>
<dbReference type="CDD" id="cd13836">
    <property type="entry name" value="IHF_B"/>
    <property type="match status" value="1"/>
</dbReference>
<dbReference type="HAMAP" id="MF_00381">
    <property type="entry name" value="IHF_beta"/>
    <property type="match status" value="1"/>
</dbReference>
<dbReference type="NCBIfam" id="NF001222">
    <property type="entry name" value="PRK00199.1"/>
    <property type="match status" value="1"/>
</dbReference>
<dbReference type="SMART" id="SM00411">
    <property type="entry name" value="BHL"/>
    <property type="match status" value="1"/>
</dbReference>
<dbReference type="Pfam" id="PF00216">
    <property type="entry name" value="Bac_DNA_binding"/>
    <property type="match status" value="1"/>
</dbReference>
<keyword evidence="7 8" id="KW-0233">DNA recombination</keyword>
<reference evidence="12 13" key="1">
    <citation type="submission" date="2019-02" db="EMBL/GenBank/DDBJ databases">
        <title>Genomic Encyclopedia of Type Strains, Phase IV (KMG-IV): sequencing the most valuable type-strain genomes for metagenomic binning, comparative biology and taxonomic classification.</title>
        <authorList>
            <person name="Goeker M."/>
        </authorList>
    </citation>
    <scope>NUCLEOTIDE SEQUENCE [LARGE SCALE GENOMIC DNA]</scope>
    <source>
        <strain evidence="12 13">DSM 21056</strain>
    </source>
</reference>
<dbReference type="InterPro" id="IPR005685">
    <property type="entry name" value="IHF_beta"/>
</dbReference>
<comment type="similarity">
    <text evidence="1 8 9">Belongs to the bacterial histone-like protein family.</text>
</comment>
<dbReference type="GO" id="GO:0006417">
    <property type="term" value="P:regulation of translation"/>
    <property type="evidence" value="ECO:0007669"/>
    <property type="project" value="UniProtKB-UniRule"/>
</dbReference>
<keyword evidence="3 8" id="KW-0810">Translation regulation</keyword>
<evidence type="ECO:0000256" key="7">
    <source>
        <dbReference type="ARBA" id="ARBA00023172"/>
    </source>
</evidence>
<dbReference type="InterPro" id="IPR010992">
    <property type="entry name" value="IHF-like_DNA-bd_dom_sf"/>
</dbReference>
<gene>
    <name evidence="8" type="primary">ihfB</name>
    <name evidence="8" type="synonym">himD</name>
    <name evidence="12" type="ORF">EV698_1077</name>
</gene>
<protein>
    <recommendedName>
        <fullName evidence="2 8">Integration host factor subunit beta</fullName>
        <shortName evidence="8">IHF-beta</shortName>
    </recommendedName>
</protein>
<dbReference type="PROSITE" id="PS00045">
    <property type="entry name" value="HISTONE_LIKE"/>
    <property type="match status" value="1"/>
</dbReference>
<evidence type="ECO:0000256" key="6">
    <source>
        <dbReference type="ARBA" id="ARBA00023163"/>
    </source>
</evidence>
<proteinExistence type="inferred from homology"/>
<comment type="caution">
    <text evidence="12">The sequence shown here is derived from an EMBL/GenBank/DDBJ whole genome shotgun (WGS) entry which is preliminary data.</text>
</comment>
<comment type="subunit">
    <text evidence="8 10">Heterodimer of an alpha and a beta chain.</text>
</comment>
<feature type="compositionally biased region" description="Basic and acidic residues" evidence="11">
    <location>
        <begin position="82"/>
        <end position="95"/>
    </location>
</feature>
<evidence type="ECO:0000256" key="1">
    <source>
        <dbReference type="ARBA" id="ARBA00010529"/>
    </source>
</evidence>
<evidence type="ECO:0000256" key="4">
    <source>
        <dbReference type="ARBA" id="ARBA00023015"/>
    </source>
</evidence>
<keyword evidence="6 8" id="KW-0804">Transcription</keyword>
<name>A0A4V2GJ36_9GAMM</name>
<dbReference type="AlphaFoldDB" id="A0A4V2GJ36"/>
<dbReference type="OrthoDB" id="9804203at2"/>
<evidence type="ECO:0000256" key="10">
    <source>
        <dbReference type="RuleBase" id="RU003941"/>
    </source>
</evidence>
<dbReference type="GO" id="GO:0006355">
    <property type="term" value="P:regulation of DNA-templated transcription"/>
    <property type="evidence" value="ECO:0007669"/>
    <property type="project" value="UniProtKB-UniRule"/>
</dbReference>
<dbReference type="Proteomes" id="UP000292298">
    <property type="component" value="Unassembled WGS sequence"/>
</dbReference>
<evidence type="ECO:0000256" key="5">
    <source>
        <dbReference type="ARBA" id="ARBA00023125"/>
    </source>
</evidence>
<comment type="function">
    <text evidence="8 10">This protein is one of the two subunits of integration host factor, a specific DNA-binding protein that functions in genetic recombination as well as in transcriptional and translational control.</text>
</comment>
<dbReference type="FunFam" id="4.10.520.10:FF:000003">
    <property type="entry name" value="Integration host factor subunit beta"/>
    <property type="match status" value="1"/>
</dbReference>
<keyword evidence="4 8" id="KW-0805">Transcription regulation</keyword>
<dbReference type="GO" id="GO:0030527">
    <property type="term" value="F:structural constituent of chromatin"/>
    <property type="evidence" value="ECO:0007669"/>
    <property type="project" value="InterPro"/>
</dbReference>
<feature type="region of interest" description="Disordered" evidence="11">
    <location>
        <begin position="56"/>
        <end position="102"/>
    </location>
</feature>
<dbReference type="RefSeq" id="WP_130503099.1">
    <property type="nucleotide sequence ID" value="NZ_SHLI01000001.1"/>
</dbReference>
<dbReference type="SUPFAM" id="SSF47729">
    <property type="entry name" value="IHF-like DNA-binding proteins"/>
    <property type="match status" value="1"/>
</dbReference>
<dbReference type="PANTHER" id="PTHR33175">
    <property type="entry name" value="DNA-BINDING PROTEIN HU"/>
    <property type="match status" value="1"/>
</dbReference>
<dbReference type="NCBIfam" id="TIGR00988">
    <property type="entry name" value="hip"/>
    <property type="match status" value="1"/>
</dbReference>
<evidence type="ECO:0000256" key="3">
    <source>
        <dbReference type="ARBA" id="ARBA00022845"/>
    </source>
</evidence>
<dbReference type="PRINTS" id="PR01727">
    <property type="entry name" value="DNABINDINGHU"/>
</dbReference>